<gene>
    <name evidence="3" type="ORF">TTHERM_00266440</name>
</gene>
<evidence type="ECO:0000313" key="3">
    <source>
        <dbReference type="EMBL" id="EAR95634.1"/>
    </source>
</evidence>
<dbReference type="Proteomes" id="UP000009168">
    <property type="component" value="Unassembled WGS sequence"/>
</dbReference>
<name>I7M174_TETTS</name>
<dbReference type="Gene3D" id="3.30.1490.40">
    <property type="match status" value="1"/>
</dbReference>
<feature type="compositionally biased region" description="Basic and acidic residues" evidence="1">
    <location>
        <begin position="481"/>
        <end position="502"/>
    </location>
</feature>
<protein>
    <submittedName>
        <fullName evidence="3">GYF domain protein</fullName>
    </submittedName>
</protein>
<feature type="domain" description="GYF" evidence="2">
    <location>
        <begin position="214"/>
        <end position="264"/>
    </location>
</feature>
<dbReference type="InParanoid" id="I7M174"/>
<feature type="region of interest" description="Disordered" evidence="1">
    <location>
        <begin position="172"/>
        <end position="206"/>
    </location>
</feature>
<dbReference type="KEGG" id="tet:TTHERM_00266440"/>
<dbReference type="OrthoDB" id="6415790at2759"/>
<dbReference type="eggNOG" id="ENOG502SX3U">
    <property type="taxonomic scope" value="Eukaryota"/>
</dbReference>
<dbReference type="Pfam" id="PF02213">
    <property type="entry name" value="GYF"/>
    <property type="match status" value="1"/>
</dbReference>
<feature type="region of interest" description="Disordered" evidence="1">
    <location>
        <begin position="103"/>
        <end position="150"/>
    </location>
</feature>
<evidence type="ECO:0000259" key="2">
    <source>
        <dbReference type="PROSITE" id="PS50829"/>
    </source>
</evidence>
<reference evidence="4" key="1">
    <citation type="journal article" date="2006" name="PLoS Biol.">
        <title>Macronuclear genome sequence of the ciliate Tetrahymena thermophila, a model eukaryote.</title>
        <authorList>
            <person name="Eisen J.A."/>
            <person name="Coyne R.S."/>
            <person name="Wu M."/>
            <person name="Wu D."/>
            <person name="Thiagarajan M."/>
            <person name="Wortman J.R."/>
            <person name="Badger J.H."/>
            <person name="Ren Q."/>
            <person name="Amedeo P."/>
            <person name="Jones K.M."/>
            <person name="Tallon L.J."/>
            <person name="Delcher A.L."/>
            <person name="Salzberg S.L."/>
            <person name="Silva J.C."/>
            <person name="Haas B.J."/>
            <person name="Majoros W.H."/>
            <person name="Farzad M."/>
            <person name="Carlton J.M."/>
            <person name="Smith R.K. Jr."/>
            <person name="Garg J."/>
            <person name="Pearlman R.E."/>
            <person name="Karrer K.M."/>
            <person name="Sun L."/>
            <person name="Manning G."/>
            <person name="Elde N.C."/>
            <person name="Turkewitz A.P."/>
            <person name="Asai D.J."/>
            <person name="Wilkes D.E."/>
            <person name="Wang Y."/>
            <person name="Cai H."/>
            <person name="Collins K."/>
            <person name="Stewart B.A."/>
            <person name="Lee S.R."/>
            <person name="Wilamowska K."/>
            <person name="Weinberg Z."/>
            <person name="Ruzzo W.L."/>
            <person name="Wloga D."/>
            <person name="Gaertig J."/>
            <person name="Frankel J."/>
            <person name="Tsao C.-C."/>
            <person name="Gorovsky M.A."/>
            <person name="Keeling P.J."/>
            <person name="Waller R.F."/>
            <person name="Patron N.J."/>
            <person name="Cherry J.M."/>
            <person name="Stover N.A."/>
            <person name="Krieger C.J."/>
            <person name="del Toro C."/>
            <person name="Ryder H.F."/>
            <person name="Williamson S.C."/>
            <person name="Barbeau R.A."/>
            <person name="Hamilton E.P."/>
            <person name="Orias E."/>
        </authorList>
    </citation>
    <scope>NUCLEOTIDE SEQUENCE [LARGE SCALE GENOMIC DNA]</scope>
    <source>
        <strain evidence="4">SB210</strain>
    </source>
</reference>
<dbReference type="InterPro" id="IPR035445">
    <property type="entry name" value="GYF-like_dom_sf"/>
</dbReference>
<sequence length="532" mass="60982">MSMQYSKEELLQAFHPIKLKEFFEGNPTMPYIMFDHQEIFVSVCQNPENLKQNPLTTNEINNIDDNLESESIYPNVICTEEYYPPQRQEIFYRFPLIVGNAKSRNSGSSQKGLSNLKNISSATSSRNGSFMQTSMCSSNTPGGSKRNSNCSVQIKRSSKNYIQDIITECRRGSGTKRSESPALQNESSPKKRNSKSATSPFSQSPMMKSVQLDERGWFYIDEQDCIQGPFTSIEMDNWYLKGYFLPTLLVGFKNTNKKLFFQLQNLYQPPKHHRYLNREVKEFLKNEKSNLKKRSASYGPSQTNFVKNKTQVSSNFNQFVNNGDSPSSIYISKNYPKRVRHSSILNSTPRACLKMDEMINQLLSKQSNGGFSALGCVGSYKQESYKPASNTLILANQSSQQKSSEVFSSENEQYDEYNINESQNEDNNSTNETPLAKKKRLSDVIFVDVKDCLQRNNKKLKEKQSTKLQFDKVTQANKIDEDYSKEDTEQKKQLAWRTEKPTGDSANSLKFTKPQINNSLHFSKRTETQELE</sequence>
<evidence type="ECO:0000256" key="1">
    <source>
        <dbReference type="SAM" id="MobiDB-lite"/>
    </source>
</evidence>
<dbReference type="AlphaFoldDB" id="I7M174"/>
<dbReference type="SMART" id="SM00444">
    <property type="entry name" value="GYF"/>
    <property type="match status" value="1"/>
</dbReference>
<keyword evidence="4" id="KW-1185">Reference proteome</keyword>
<dbReference type="RefSeq" id="XP_001015879.1">
    <property type="nucleotide sequence ID" value="XM_001015879.3"/>
</dbReference>
<dbReference type="InterPro" id="IPR003169">
    <property type="entry name" value="GYF"/>
</dbReference>
<dbReference type="EMBL" id="GG662703">
    <property type="protein sequence ID" value="EAR95634.1"/>
    <property type="molecule type" value="Genomic_DNA"/>
</dbReference>
<evidence type="ECO:0000313" key="4">
    <source>
        <dbReference type="Proteomes" id="UP000009168"/>
    </source>
</evidence>
<dbReference type="HOGENOM" id="CLU_512443_0_0_1"/>
<dbReference type="PROSITE" id="PS50829">
    <property type="entry name" value="GYF"/>
    <property type="match status" value="1"/>
</dbReference>
<dbReference type="STRING" id="312017.I7M174"/>
<accession>I7M174</accession>
<dbReference type="GeneID" id="7840719"/>
<organism evidence="3 4">
    <name type="scientific">Tetrahymena thermophila (strain SB210)</name>
    <dbReference type="NCBI Taxonomy" id="312017"/>
    <lineage>
        <taxon>Eukaryota</taxon>
        <taxon>Sar</taxon>
        <taxon>Alveolata</taxon>
        <taxon>Ciliophora</taxon>
        <taxon>Intramacronucleata</taxon>
        <taxon>Oligohymenophorea</taxon>
        <taxon>Hymenostomatida</taxon>
        <taxon>Tetrahymenina</taxon>
        <taxon>Tetrahymenidae</taxon>
        <taxon>Tetrahymena</taxon>
    </lineage>
</organism>
<dbReference type="SUPFAM" id="SSF55277">
    <property type="entry name" value="GYF domain"/>
    <property type="match status" value="1"/>
</dbReference>
<feature type="region of interest" description="Disordered" evidence="1">
    <location>
        <begin position="481"/>
        <end position="532"/>
    </location>
</feature>
<feature type="compositionally biased region" description="Polar residues" evidence="1">
    <location>
        <begin position="195"/>
        <end position="206"/>
    </location>
</feature>
<proteinExistence type="predicted"/>
<feature type="compositionally biased region" description="Polar residues" evidence="1">
    <location>
        <begin position="504"/>
        <end position="521"/>
    </location>
</feature>